<dbReference type="RefSeq" id="WP_073605722.1">
    <property type="nucleotide sequence ID" value="NZ_FQXZ01000046.1"/>
</dbReference>
<keyword evidence="2" id="KW-1185">Reference proteome</keyword>
<organism evidence="1 2">
    <name type="scientific">Vibrio aerogenes CECT 7868</name>
    <dbReference type="NCBI Taxonomy" id="1216006"/>
    <lineage>
        <taxon>Bacteria</taxon>
        <taxon>Pseudomonadati</taxon>
        <taxon>Pseudomonadota</taxon>
        <taxon>Gammaproteobacteria</taxon>
        <taxon>Vibrionales</taxon>
        <taxon>Vibrionaceae</taxon>
        <taxon>Vibrio</taxon>
    </lineage>
</organism>
<accession>A0A1M6D2A0</accession>
<dbReference type="STRING" id="1216006.VA7868_04119"/>
<dbReference type="AlphaFoldDB" id="A0A1M6D2A0"/>
<proteinExistence type="predicted"/>
<dbReference type="OrthoDB" id="3189720at2"/>
<dbReference type="Proteomes" id="UP000184608">
    <property type="component" value="Unassembled WGS sequence"/>
</dbReference>
<protein>
    <submittedName>
        <fullName evidence="1">Uncharacterized protein</fullName>
    </submittedName>
</protein>
<name>A0A1M6D2A0_9VIBR</name>
<reference evidence="1 2" key="1">
    <citation type="submission" date="2016-11" db="EMBL/GenBank/DDBJ databases">
        <authorList>
            <person name="Jaros S."/>
            <person name="Januszkiewicz K."/>
            <person name="Wedrychowicz H."/>
        </authorList>
    </citation>
    <scope>NUCLEOTIDE SEQUENCE [LARGE SCALE GENOMIC DNA]</scope>
    <source>
        <strain evidence="1 2">CECT 7868</strain>
    </source>
</reference>
<sequence>MVCHLTKSYFVKSYVYSLLPVSLFLFPAIAGVSVARASHLSVGPTVNEESVVTTTQGCQGSDPDKVRCIHLDATSPADVSSAHRPDVKSVSVHDPDTMIEHFRMMNIPMIAVSDDIDQYYRNSASEKAAIKNLGFGIHLGELIQRVLPDGGTVCLLATANDLLSEKRIQGIRMMLSGDEQHPDGQSLSGERGWQECIASPLTIPLDTDLKGNEKLMSQLNKLRPDIVVSVSYWFLSELIEEADRNEANQRAFDPDIAVIVGADGVSGKEIDVITGLQNAQVNSERKIKVYIHLPLPWQKKLSNE</sequence>
<evidence type="ECO:0000313" key="1">
    <source>
        <dbReference type="EMBL" id="SHI67370.1"/>
    </source>
</evidence>
<gene>
    <name evidence="1" type="ORF">VA7868_04119</name>
</gene>
<evidence type="ECO:0000313" key="2">
    <source>
        <dbReference type="Proteomes" id="UP000184608"/>
    </source>
</evidence>
<dbReference type="EMBL" id="FQXZ01000046">
    <property type="protein sequence ID" value="SHI67370.1"/>
    <property type="molecule type" value="Genomic_DNA"/>
</dbReference>